<accession>A0A2G2XJY2</accession>
<keyword evidence="2" id="KW-1185">Reference proteome</keyword>
<dbReference type="Proteomes" id="UP000224567">
    <property type="component" value="Unassembled WGS sequence"/>
</dbReference>
<dbReference type="PANTHER" id="PTHR18034:SF8">
    <property type="entry name" value="MI DOMAIN-CONTAINING PROTEIN"/>
    <property type="match status" value="1"/>
</dbReference>
<organism evidence="1 2">
    <name type="scientific">Capsicum baccatum</name>
    <name type="common">Peruvian pepper</name>
    <dbReference type="NCBI Taxonomy" id="33114"/>
    <lineage>
        <taxon>Eukaryota</taxon>
        <taxon>Viridiplantae</taxon>
        <taxon>Streptophyta</taxon>
        <taxon>Embryophyta</taxon>
        <taxon>Tracheophyta</taxon>
        <taxon>Spermatophyta</taxon>
        <taxon>Magnoliopsida</taxon>
        <taxon>eudicotyledons</taxon>
        <taxon>Gunneridae</taxon>
        <taxon>Pentapetalae</taxon>
        <taxon>asterids</taxon>
        <taxon>lamiids</taxon>
        <taxon>Solanales</taxon>
        <taxon>Solanaceae</taxon>
        <taxon>Solanoideae</taxon>
        <taxon>Capsiceae</taxon>
        <taxon>Capsicum</taxon>
    </lineage>
</organism>
<reference evidence="1 2" key="1">
    <citation type="journal article" date="2017" name="Genome Biol.">
        <title>New reference genome sequences of hot pepper reveal the massive evolution of plant disease-resistance genes by retroduplication.</title>
        <authorList>
            <person name="Kim S."/>
            <person name="Park J."/>
            <person name="Yeom S.I."/>
            <person name="Kim Y.M."/>
            <person name="Seo E."/>
            <person name="Kim K.T."/>
            <person name="Kim M.S."/>
            <person name="Lee J.M."/>
            <person name="Cheong K."/>
            <person name="Shin H.S."/>
            <person name="Kim S.B."/>
            <person name="Han K."/>
            <person name="Lee J."/>
            <person name="Park M."/>
            <person name="Lee H.A."/>
            <person name="Lee H.Y."/>
            <person name="Lee Y."/>
            <person name="Oh S."/>
            <person name="Lee J.H."/>
            <person name="Choi E."/>
            <person name="Choi E."/>
            <person name="Lee S.E."/>
            <person name="Jeon J."/>
            <person name="Kim H."/>
            <person name="Choi G."/>
            <person name="Song H."/>
            <person name="Lee J."/>
            <person name="Lee S.C."/>
            <person name="Kwon J.K."/>
            <person name="Lee H.Y."/>
            <person name="Koo N."/>
            <person name="Hong Y."/>
            <person name="Kim R.W."/>
            <person name="Kang W.H."/>
            <person name="Huh J.H."/>
            <person name="Kang B.C."/>
            <person name="Yang T.J."/>
            <person name="Lee Y.H."/>
            <person name="Bennetzen J.L."/>
            <person name="Choi D."/>
        </authorList>
    </citation>
    <scope>NUCLEOTIDE SEQUENCE [LARGE SCALE GENOMIC DNA]</scope>
    <source>
        <strain evidence="2">cv. PBC81</strain>
    </source>
</reference>
<dbReference type="GO" id="GO:0071013">
    <property type="term" value="C:catalytic step 2 spliceosome"/>
    <property type="evidence" value="ECO:0007669"/>
    <property type="project" value="TreeGrafter"/>
</dbReference>
<dbReference type="OrthoDB" id="1924287at2759"/>
<protein>
    <submittedName>
        <fullName evidence="1">Uncharacterized protein</fullName>
    </submittedName>
</protein>
<evidence type="ECO:0000313" key="2">
    <source>
        <dbReference type="Proteomes" id="UP000224567"/>
    </source>
</evidence>
<proteinExistence type="predicted"/>
<dbReference type="Gene3D" id="1.25.40.180">
    <property type="match status" value="1"/>
</dbReference>
<dbReference type="EMBL" id="MLFT02000001">
    <property type="protein sequence ID" value="PHT57661.1"/>
    <property type="molecule type" value="Genomic_DNA"/>
</dbReference>
<dbReference type="AlphaFoldDB" id="A0A2G2XJY2"/>
<comment type="caution">
    <text evidence="1">The sequence shown here is derived from an EMBL/GenBank/DDBJ whole genome shotgun (WGS) entry which is preliminary data.</text>
</comment>
<dbReference type="STRING" id="33114.A0A2G2XJY2"/>
<dbReference type="InterPro" id="IPR016024">
    <property type="entry name" value="ARM-type_fold"/>
</dbReference>
<dbReference type="InterPro" id="IPR050781">
    <property type="entry name" value="CWC22_splicing_factor"/>
</dbReference>
<name>A0A2G2XJY2_CAPBA</name>
<dbReference type="PANTHER" id="PTHR18034">
    <property type="entry name" value="CELL CYCLE CONTROL PROTEIN CWF22-RELATED"/>
    <property type="match status" value="1"/>
</dbReference>
<dbReference type="GO" id="GO:0003723">
    <property type="term" value="F:RNA binding"/>
    <property type="evidence" value="ECO:0007669"/>
    <property type="project" value="TreeGrafter"/>
</dbReference>
<dbReference type="SUPFAM" id="SSF48371">
    <property type="entry name" value="ARM repeat"/>
    <property type="match status" value="1"/>
</dbReference>
<reference evidence="2" key="2">
    <citation type="journal article" date="2017" name="J. Anim. Genet.">
        <title>Multiple reference genome sequences of hot pepper reveal the massive evolution of plant disease resistance genes by retroduplication.</title>
        <authorList>
            <person name="Kim S."/>
            <person name="Park J."/>
            <person name="Yeom S.-I."/>
            <person name="Kim Y.-M."/>
            <person name="Seo E."/>
            <person name="Kim K.-T."/>
            <person name="Kim M.-S."/>
            <person name="Lee J.M."/>
            <person name="Cheong K."/>
            <person name="Shin H.-S."/>
            <person name="Kim S.-B."/>
            <person name="Han K."/>
            <person name="Lee J."/>
            <person name="Park M."/>
            <person name="Lee H.-A."/>
            <person name="Lee H.-Y."/>
            <person name="Lee Y."/>
            <person name="Oh S."/>
            <person name="Lee J.H."/>
            <person name="Choi E."/>
            <person name="Choi E."/>
            <person name="Lee S.E."/>
            <person name="Jeon J."/>
            <person name="Kim H."/>
            <person name="Choi G."/>
            <person name="Song H."/>
            <person name="Lee J."/>
            <person name="Lee S.-C."/>
            <person name="Kwon J.-K."/>
            <person name="Lee H.-Y."/>
            <person name="Koo N."/>
            <person name="Hong Y."/>
            <person name="Kim R.W."/>
            <person name="Kang W.-H."/>
            <person name="Huh J.H."/>
            <person name="Kang B.-C."/>
            <person name="Yang T.-J."/>
            <person name="Lee Y.-H."/>
            <person name="Bennetzen J.L."/>
            <person name="Choi D."/>
        </authorList>
    </citation>
    <scope>NUCLEOTIDE SEQUENCE [LARGE SCALE GENOMIC DNA]</scope>
    <source>
        <strain evidence="2">cv. PBC81</strain>
    </source>
</reference>
<dbReference type="GO" id="GO:0000398">
    <property type="term" value="P:mRNA splicing, via spliceosome"/>
    <property type="evidence" value="ECO:0007669"/>
    <property type="project" value="TreeGrafter"/>
</dbReference>
<evidence type="ECO:0000313" key="1">
    <source>
        <dbReference type="EMBL" id="PHT57661.1"/>
    </source>
</evidence>
<gene>
    <name evidence="1" type="ORF">CQW23_00024</name>
</gene>
<sequence length="109" mass="12212">MLDKPTDDSADVVVVFVKECGSMLQDLCPLALHGIFERLGGILYEGEIDKRVQFLIEDVLPLSKQKFQLVVYVPPELDVVEVEDQLTHEISLGDRQSLPEEFLGISNTP</sequence>